<accession>A0A1I5MFK6</accession>
<dbReference type="AlphaFoldDB" id="A0A1I5MFK6"/>
<protein>
    <submittedName>
        <fullName evidence="1">Uncharacterized protein</fullName>
    </submittedName>
</protein>
<dbReference type="Proteomes" id="UP000199137">
    <property type="component" value="Unassembled WGS sequence"/>
</dbReference>
<reference evidence="1 2" key="1">
    <citation type="submission" date="2016-10" db="EMBL/GenBank/DDBJ databases">
        <authorList>
            <person name="de Groot N.N."/>
        </authorList>
    </citation>
    <scope>NUCLEOTIDE SEQUENCE [LARGE SCALE GENOMIC DNA]</scope>
    <source>
        <strain evidence="1 2">DSM 44637</strain>
    </source>
</reference>
<organism evidence="1 2">
    <name type="scientific">Amycolatopsis rubida</name>
    <dbReference type="NCBI Taxonomy" id="112413"/>
    <lineage>
        <taxon>Bacteria</taxon>
        <taxon>Bacillati</taxon>
        <taxon>Actinomycetota</taxon>
        <taxon>Actinomycetes</taxon>
        <taxon>Pseudonocardiales</taxon>
        <taxon>Pseudonocardiaceae</taxon>
        <taxon>Amycolatopsis</taxon>
    </lineage>
</organism>
<sequence>MTDWKQDAELASSVHKKPKPYVAMLIARSVEEGSGGPRTGSKCASYREYSEVSGLSRNTIAKYLAVWDHMAEAGTVEDRKELAPGQDTKVPDIALTHPRSTQLLHSLQTFSLRDSDAVRAEYLYQGLYHF</sequence>
<evidence type="ECO:0000313" key="2">
    <source>
        <dbReference type="Proteomes" id="UP000199137"/>
    </source>
</evidence>
<dbReference type="EMBL" id="FOWC01000004">
    <property type="protein sequence ID" value="SFP08418.1"/>
    <property type="molecule type" value="Genomic_DNA"/>
</dbReference>
<gene>
    <name evidence="1" type="ORF">SAMN05421854_10432</name>
</gene>
<evidence type="ECO:0000313" key="1">
    <source>
        <dbReference type="EMBL" id="SFP08418.1"/>
    </source>
</evidence>
<name>A0A1I5MFK6_9PSEU</name>
<dbReference type="STRING" id="112413.SAMN05421854_10432"/>
<proteinExistence type="predicted"/>